<reference evidence="3 4" key="1">
    <citation type="submission" date="2024-07" db="EMBL/GenBank/DDBJ databases">
        <title>Section-level genome sequencing and comparative genomics of Aspergillus sections Usti and Cavernicolus.</title>
        <authorList>
            <consortium name="Lawrence Berkeley National Laboratory"/>
            <person name="Nybo J.L."/>
            <person name="Vesth T.C."/>
            <person name="Theobald S."/>
            <person name="Frisvad J.C."/>
            <person name="Larsen T.O."/>
            <person name="Kjaerboelling I."/>
            <person name="Rothschild-Mancinelli K."/>
            <person name="Lyhne E.K."/>
            <person name="Kogle M.E."/>
            <person name="Barry K."/>
            <person name="Clum A."/>
            <person name="Na H."/>
            <person name="Ledsgaard L."/>
            <person name="Lin J."/>
            <person name="Lipzen A."/>
            <person name="Kuo A."/>
            <person name="Riley R."/>
            <person name="Mondo S."/>
            <person name="LaButti K."/>
            <person name="Haridas S."/>
            <person name="Pangalinan J."/>
            <person name="Salamov A.A."/>
            <person name="Simmons B.A."/>
            <person name="Magnuson J.K."/>
            <person name="Chen J."/>
            <person name="Drula E."/>
            <person name="Henrissat B."/>
            <person name="Wiebenga A."/>
            <person name="Lubbers R.J."/>
            <person name="Gomes A.C."/>
            <person name="Makela M.R."/>
            <person name="Stajich J."/>
            <person name="Grigoriev I.V."/>
            <person name="Mortensen U.H."/>
            <person name="De vries R.P."/>
            <person name="Baker S.E."/>
            <person name="Andersen M.R."/>
        </authorList>
    </citation>
    <scope>NUCLEOTIDE SEQUENCE [LARGE SCALE GENOMIC DNA]</scope>
    <source>
        <strain evidence="3 4">CBS 600.67</strain>
    </source>
</reference>
<organism evidence="3 4">
    <name type="scientific">Aspergillus cavernicola</name>
    <dbReference type="NCBI Taxonomy" id="176166"/>
    <lineage>
        <taxon>Eukaryota</taxon>
        <taxon>Fungi</taxon>
        <taxon>Dikarya</taxon>
        <taxon>Ascomycota</taxon>
        <taxon>Pezizomycotina</taxon>
        <taxon>Eurotiomycetes</taxon>
        <taxon>Eurotiomycetidae</taxon>
        <taxon>Eurotiales</taxon>
        <taxon>Aspergillaceae</taxon>
        <taxon>Aspergillus</taxon>
        <taxon>Aspergillus subgen. Nidulantes</taxon>
    </lineage>
</organism>
<evidence type="ECO:0000313" key="4">
    <source>
        <dbReference type="Proteomes" id="UP001610335"/>
    </source>
</evidence>
<feature type="region of interest" description="Disordered" evidence="1">
    <location>
        <begin position="1"/>
        <end position="23"/>
    </location>
</feature>
<comment type="caution">
    <text evidence="3">The sequence shown here is derived from an EMBL/GenBank/DDBJ whole genome shotgun (WGS) entry which is preliminary data.</text>
</comment>
<dbReference type="PANTHER" id="PTHR38795:SF1">
    <property type="entry name" value="DUF6604 DOMAIN-CONTAINING PROTEIN"/>
    <property type="match status" value="1"/>
</dbReference>
<proteinExistence type="predicted"/>
<feature type="compositionally biased region" description="Basic and acidic residues" evidence="1">
    <location>
        <begin position="1"/>
        <end position="16"/>
    </location>
</feature>
<keyword evidence="4" id="KW-1185">Reference proteome</keyword>
<dbReference type="Proteomes" id="UP001610335">
    <property type="component" value="Unassembled WGS sequence"/>
</dbReference>
<evidence type="ECO:0000259" key="2">
    <source>
        <dbReference type="Pfam" id="PF20253"/>
    </source>
</evidence>
<evidence type="ECO:0000313" key="3">
    <source>
        <dbReference type="EMBL" id="KAL2829503.1"/>
    </source>
</evidence>
<gene>
    <name evidence="3" type="ORF">BDW59DRAFT_142166</name>
</gene>
<evidence type="ECO:0000256" key="1">
    <source>
        <dbReference type="SAM" id="MobiDB-lite"/>
    </source>
</evidence>
<dbReference type="Pfam" id="PF20253">
    <property type="entry name" value="DUF6604"/>
    <property type="match status" value="1"/>
</dbReference>
<protein>
    <recommendedName>
        <fullName evidence="2">DUF6604 domain-containing protein</fullName>
    </recommendedName>
</protein>
<dbReference type="EMBL" id="JBFXLS010000016">
    <property type="protein sequence ID" value="KAL2829503.1"/>
    <property type="molecule type" value="Genomic_DNA"/>
</dbReference>
<sequence>MSSDNVKDRLTQRPEDVSMDSKASNLANRFEGLDIQEPSEAFLQAPNATIPIPTDGKPEVDYEAERPHDFQEAYFAFDLLLQDLRNMQTVITRTWEGYRLGMFDLVSASLMTNCAIDFARHMEEEIQQLLNEHGGPINILSQIYAALCVLNGEDAEFREQPGDPLNFRTYNIAESLFLPTFVLLSSFSPLVEKRNLVPYKAGYFGTHDRASDRSQKSARDRFLEDKQVLLEVLPEFLYLHRTVPSPEPHEDEITRGLRKMFDTHEIPLWLVFACQIFLDIHHGLRDNVQKGFADLTNSAKAIENSIRLNLDFHSNLRIGNWPKQNDRAFKALLEFIAFWVDSDFSQPVKERLKVWRSSESFKLMKWHPLLCGIWTYNLKARYQDLAVVFQGAWGSIMYSAHLYNALRKEKLLARQWIDMDLVLSWHDEIFVGDPPSQPADYLKRFSLSMGYSAASFARNRRQTAKLPESKTGPKGIQPVAHVSRMFFDRYCEGSGQIGFSESDLEKILGGPIAENDKEDEHEEGIISMQRNSTTSKRKTPVKKHSRQLTIVELLETLRNTLRGEAPELTFDYLELHRICWRMLRLVREACDPHLRKIYGVEYLEDETQLPFVVGYIFMAVMGTDQLGKALAQKDDVVKSNLLMSAARVVEGLIYPLGGSLVVQLLAKQGY</sequence>
<dbReference type="InterPro" id="IPR046539">
    <property type="entry name" value="DUF6604"/>
</dbReference>
<accession>A0ABR4IP14</accession>
<dbReference type="PANTHER" id="PTHR38795">
    <property type="entry name" value="DUF6604 DOMAIN-CONTAINING PROTEIN"/>
    <property type="match status" value="1"/>
</dbReference>
<feature type="domain" description="DUF6604" evidence="2">
    <location>
        <begin position="13"/>
        <end position="127"/>
    </location>
</feature>
<feature type="region of interest" description="Disordered" evidence="1">
    <location>
        <begin position="515"/>
        <end position="541"/>
    </location>
</feature>
<name>A0ABR4IP14_9EURO</name>